<gene>
    <name evidence="2" type="ORF">SI8410_02003354</name>
</gene>
<evidence type="ECO:0000313" key="3">
    <source>
        <dbReference type="Proteomes" id="UP000663760"/>
    </source>
</evidence>
<proteinExistence type="predicted"/>
<evidence type="ECO:0000313" key="2">
    <source>
        <dbReference type="EMBL" id="CAA7392191.1"/>
    </source>
</evidence>
<dbReference type="OrthoDB" id="684556at2759"/>
<dbReference type="EMBL" id="LR746265">
    <property type="protein sequence ID" value="CAA7392191.1"/>
    <property type="molecule type" value="Genomic_DNA"/>
</dbReference>
<evidence type="ECO:0000259" key="1">
    <source>
        <dbReference type="Pfam" id="PF24626"/>
    </source>
</evidence>
<name>A0A7I8K6C5_SPIIN</name>
<dbReference type="InterPro" id="IPR012337">
    <property type="entry name" value="RNaseH-like_sf"/>
</dbReference>
<keyword evidence="3" id="KW-1185">Reference proteome</keyword>
<accession>A0A7I8K6C5</accession>
<dbReference type="Proteomes" id="UP000663760">
    <property type="component" value="Chromosome 2"/>
</dbReference>
<sequence length="207" mass="23261">MDFILGPSRIARRHDSIMVVVDRFSKMAHFVPCSKTFDTSKVTSLYFREIVCLHGLPRSIRTLSSLLGTKLKFSTAYHPQTDGQTEVVNHSLENLLRSLVGESLTTWDLIIPCAEFACNSSTNYTTSMSPFEITHGLTPRKPLDLVPLDPHTHSTGPFRVLSRIGENAYVVNIPPSWEISSTFNMVDLVSQQAPLISFHYHELIISK</sequence>
<reference evidence="2" key="1">
    <citation type="submission" date="2020-02" db="EMBL/GenBank/DDBJ databases">
        <authorList>
            <person name="Scholz U."/>
            <person name="Mascher M."/>
            <person name="Fiebig A."/>
        </authorList>
    </citation>
    <scope>NUCLEOTIDE SEQUENCE</scope>
</reference>
<dbReference type="Pfam" id="PF24626">
    <property type="entry name" value="SH3_Tf2-1"/>
    <property type="match status" value="1"/>
</dbReference>
<feature type="domain" description="Tf2-1-like SH3-like" evidence="1">
    <location>
        <begin position="154"/>
        <end position="188"/>
    </location>
</feature>
<dbReference type="SUPFAM" id="SSF53098">
    <property type="entry name" value="Ribonuclease H-like"/>
    <property type="match status" value="1"/>
</dbReference>
<dbReference type="PANTHER" id="PTHR35046:SF26">
    <property type="entry name" value="RNA-DIRECTED DNA POLYMERASE"/>
    <property type="match status" value="1"/>
</dbReference>
<dbReference type="AlphaFoldDB" id="A0A7I8K6C5"/>
<dbReference type="Gene3D" id="3.30.420.10">
    <property type="entry name" value="Ribonuclease H-like superfamily/Ribonuclease H"/>
    <property type="match status" value="1"/>
</dbReference>
<dbReference type="InterPro" id="IPR056924">
    <property type="entry name" value="SH3_Tf2-1"/>
</dbReference>
<dbReference type="InterPro" id="IPR036397">
    <property type="entry name" value="RNaseH_sf"/>
</dbReference>
<dbReference type="GO" id="GO:0003676">
    <property type="term" value="F:nucleic acid binding"/>
    <property type="evidence" value="ECO:0007669"/>
    <property type="project" value="InterPro"/>
</dbReference>
<dbReference type="PANTHER" id="PTHR35046">
    <property type="entry name" value="ZINC KNUCKLE (CCHC-TYPE) FAMILY PROTEIN"/>
    <property type="match status" value="1"/>
</dbReference>
<protein>
    <recommendedName>
        <fullName evidence="1">Tf2-1-like SH3-like domain-containing protein</fullName>
    </recommendedName>
</protein>
<organism evidence="2 3">
    <name type="scientific">Spirodela intermedia</name>
    <name type="common">Intermediate duckweed</name>
    <dbReference type="NCBI Taxonomy" id="51605"/>
    <lineage>
        <taxon>Eukaryota</taxon>
        <taxon>Viridiplantae</taxon>
        <taxon>Streptophyta</taxon>
        <taxon>Embryophyta</taxon>
        <taxon>Tracheophyta</taxon>
        <taxon>Spermatophyta</taxon>
        <taxon>Magnoliopsida</taxon>
        <taxon>Liliopsida</taxon>
        <taxon>Araceae</taxon>
        <taxon>Lemnoideae</taxon>
        <taxon>Spirodela</taxon>
    </lineage>
</organism>